<dbReference type="PANTHER" id="PTHR33872:SF2">
    <property type="entry name" value="DNA POLYMERASE EPSILON CATALYTIC SUBUNIT A"/>
    <property type="match status" value="1"/>
</dbReference>
<reference evidence="2 3" key="1">
    <citation type="journal article" date="2024" name="Plant J.">
        <title>Genome sequences and population genomics reveal climatic adaptation and genomic divergence between two closely related sweetgum species.</title>
        <authorList>
            <person name="Xu W.Q."/>
            <person name="Ren C.Q."/>
            <person name="Zhang X.Y."/>
            <person name="Comes H.P."/>
            <person name="Liu X.H."/>
            <person name="Li Y.G."/>
            <person name="Kettle C.J."/>
            <person name="Jalonen R."/>
            <person name="Gaisberger H."/>
            <person name="Ma Y.Z."/>
            <person name="Qiu Y.X."/>
        </authorList>
    </citation>
    <scope>NUCLEOTIDE SEQUENCE [LARGE SCALE GENOMIC DNA]</scope>
    <source>
        <strain evidence="2">Hangzhou</strain>
    </source>
</reference>
<dbReference type="AlphaFoldDB" id="A0AAP0N7E6"/>
<dbReference type="Proteomes" id="UP001415857">
    <property type="component" value="Unassembled WGS sequence"/>
</dbReference>
<name>A0AAP0N7E6_LIQFO</name>
<protein>
    <submittedName>
        <fullName evidence="2">Uncharacterized protein</fullName>
    </submittedName>
</protein>
<gene>
    <name evidence="2" type="ORF">L1049_012610</name>
</gene>
<organism evidence="2 3">
    <name type="scientific">Liquidambar formosana</name>
    <name type="common">Formosan gum</name>
    <dbReference type="NCBI Taxonomy" id="63359"/>
    <lineage>
        <taxon>Eukaryota</taxon>
        <taxon>Viridiplantae</taxon>
        <taxon>Streptophyta</taxon>
        <taxon>Embryophyta</taxon>
        <taxon>Tracheophyta</taxon>
        <taxon>Spermatophyta</taxon>
        <taxon>Magnoliopsida</taxon>
        <taxon>eudicotyledons</taxon>
        <taxon>Gunneridae</taxon>
        <taxon>Pentapetalae</taxon>
        <taxon>Saxifragales</taxon>
        <taxon>Altingiaceae</taxon>
        <taxon>Liquidambar</taxon>
    </lineage>
</organism>
<evidence type="ECO:0000313" key="2">
    <source>
        <dbReference type="EMBL" id="KAK9266691.1"/>
    </source>
</evidence>
<dbReference type="EMBL" id="JBBPBK010000084">
    <property type="protein sequence ID" value="KAK9266691.1"/>
    <property type="molecule type" value="Genomic_DNA"/>
</dbReference>
<accession>A0AAP0N7E6</accession>
<keyword evidence="3" id="KW-1185">Reference proteome</keyword>
<proteinExistence type="predicted"/>
<sequence>MGSLMAGWDSTISPLSIERNKSLTKEEIEAFWKIHKESQHGQQDGTGSLKKNFKEGDDSKKPQSSPNSPRFVLRGNEYPIDVDKACHMDDWWTRSNWAFLNESPVEEETNKAKYNYTSQFHVALNKHLQAH</sequence>
<feature type="region of interest" description="Disordered" evidence="1">
    <location>
        <begin position="34"/>
        <end position="74"/>
    </location>
</feature>
<comment type="caution">
    <text evidence="2">The sequence shown here is derived from an EMBL/GenBank/DDBJ whole genome shotgun (WGS) entry which is preliminary data.</text>
</comment>
<evidence type="ECO:0000313" key="3">
    <source>
        <dbReference type="Proteomes" id="UP001415857"/>
    </source>
</evidence>
<evidence type="ECO:0000256" key="1">
    <source>
        <dbReference type="SAM" id="MobiDB-lite"/>
    </source>
</evidence>
<dbReference type="PANTHER" id="PTHR33872">
    <property type="entry name" value="DNA POLYMERASE EPSILON CATALYTIC SUBUNIT A"/>
    <property type="match status" value="1"/>
</dbReference>
<feature type="compositionally biased region" description="Basic and acidic residues" evidence="1">
    <location>
        <begin position="52"/>
        <end position="61"/>
    </location>
</feature>